<feature type="binding site" evidence="3">
    <location>
        <position position="159"/>
    </location>
    <ligand>
        <name>Zn(2+)</name>
        <dbReference type="ChEBI" id="CHEBI:29105"/>
    </ligand>
</feature>
<evidence type="ECO:0000313" key="6">
    <source>
        <dbReference type="Proteomes" id="UP001596447"/>
    </source>
</evidence>
<evidence type="ECO:0000256" key="1">
    <source>
        <dbReference type="ARBA" id="ARBA00022679"/>
    </source>
</evidence>
<reference evidence="5 6" key="1">
    <citation type="journal article" date="2019" name="Int. J. Syst. Evol. Microbiol.">
        <title>The Global Catalogue of Microorganisms (GCM) 10K type strain sequencing project: providing services to taxonomists for standard genome sequencing and annotation.</title>
        <authorList>
            <consortium name="The Broad Institute Genomics Platform"/>
            <consortium name="The Broad Institute Genome Sequencing Center for Infectious Disease"/>
            <person name="Wu L."/>
            <person name="Ma J."/>
        </authorList>
    </citation>
    <scope>NUCLEOTIDE SEQUENCE [LARGE SCALE GENOMIC DNA]</scope>
    <source>
        <strain evidence="5 6">XZGYJ-43</strain>
    </source>
</reference>
<dbReference type="SUPFAM" id="SSF52467">
    <property type="entry name" value="DHS-like NAD/FAD-binding domain"/>
    <property type="match status" value="1"/>
</dbReference>
<dbReference type="InterPro" id="IPR003000">
    <property type="entry name" value="Sirtuin"/>
</dbReference>
<feature type="binding site" evidence="3">
    <location>
        <position position="137"/>
    </location>
    <ligand>
        <name>Zn(2+)</name>
        <dbReference type="ChEBI" id="CHEBI:29105"/>
    </ligand>
</feature>
<dbReference type="Gene3D" id="3.40.50.1220">
    <property type="entry name" value="TPP-binding domain"/>
    <property type="match status" value="1"/>
</dbReference>
<feature type="active site" description="Proton acceptor" evidence="3">
    <location>
        <position position="126"/>
    </location>
</feature>
<evidence type="ECO:0000313" key="5">
    <source>
        <dbReference type="EMBL" id="MFC7199939.1"/>
    </source>
</evidence>
<keyword evidence="1 5" id="KW-0808">Transferase</keyword>
<evidence type="ECO:0000256" key="2">
    <source>
        <dbReference type="ARBA" id="ARBA00023027"/>
    </source>
</evidence>
<dbReference type="NCBIfam" id="NF001753">
    <property type="entry name" value="PRK00481.1-3"/>
    <property type="match status" value="1"/>
</dbReference>
<feature type="domain" description="Deacetylase sirtuin-type" evidence="4">
    <location>
        <begin position="3"/>
        <end position="253"/>
    </location>
</feature>
<evidence type="ECO:0000256" key="3">
    <source>
        <dbReference type="PROSITE-ProRule" id="PRU00236"/>
    </source>
</evidence>
<dbReference type="Pfam" id="PF02146">
    <property type="entry name" value="SIR2"/>
    <property type="match status" value="1"/>
</dbReference>
<keyword evidence="2" id="KW-0520">NAD</keyword>
<dbReference type="CDD" id="cd01407">
    <property type="entry name" value="SIR2-fam"/>
    <property type="match status" value="1"/>
</dbReference>
<dbReference type="RefSeq" id="WP_279529861.1">
    <property type="nucleotide sequence ID" value="NZ_CP122312.1"/>
</dbReference>
<feature type="binding site" evidence="3">
    <location>
        <position position="162"/>
    </location>
    <ligand>
        <name>Zn(2+)</name>
        <dbReference type="ChEBI" id="CHEBI:29105"/>
    </ligand>
</feature>
<dbReference type="GO" id="GO:0034979">
    <property type="term" value="F:NAD-dependent protein lysine deacetylase activity"/>
    <property type="evidence" value="ECO:0007669"/>
    <property type="project" value="UniProtKB-EC"/>
</dbReference>
<dbReference type="PANTHER" id="PTHR11085:SF10">
    <property type="entry name" value="NAD-DEPENDENT PROTEIN DEACYLASE SIRTUIN-5, MITOCHONDRIAL-RELATED"/>
    <property type="match status" value="1"/>
</dbReference>
<evidence type="ECO:0000259" key="4">
    <source>
        <dbReference type="PROSITE" id="PS50305"/>
    </source>
</evidence>
<dbReference type="Gene3D" id="3.30.1600.10">
    <property type="entry name" value="SIR2/SIRT2 'Small Domain"/>
    <property type="match status" value="1"/>
</dbReference>
<organism evidence="5 6">
    <name type="scientific">Halospeciosus flavus</name>
    <dbReference type="NCBI Taxonomy" id="3032283"/>
    <lineage>
        <taxon>Archaea</taxon>
        <taxon>Methanobacteriati</taxon>
        <taxon>Methanobacteriota</taxon>
        <taxon>Stenosarchaea group</taxon>
        <taxon>Halobacteria</taxon>
        <taxon>Halobacteriales</taxon>
        <taxon>Halobacteriaceae</taxon>
        <taxon>Halospeciosus</taxon>
    </lineage>
</organism>
<dbReference type="InterPro" id="IPR029035">
    <property type="entry name" value="DHS-like_NAD/FAD-binding_dom"/>
</dbReference>
<keyword evidence="3" id="KW-0479">Metal-binding</keyword>
<dbReference type="Proteomes" id="UP001596447">
    <property type="component" value="Unassembled WGS sequence"/>
</dbReference>
<keyword evidence="3" id="KW-0862">Zinc</keyword>
<name>A0ABD5Z456_9EURY</name>
<dbReference type="EC" id="2.3.1.286" evidence="5"/>
<gene>
    <name evidence="5" type="ORF">ACFQJ9_11065</name>
</gene>
<feature type="binding site" evidence="3">
    <location>
        <position position="134"/>
    </location>
    <ligand>
        <name>Zn(2+)</name>
        <dbReference type="ChEBI" id="CHEBI:29105"/>
    </ligand>
</feature>
<dbReference type="PANTHER" id="PTHR11085">
    <property type="entry name" value="NAD-DEPENDENT PROTEIN DEACYLASE SIRTUIN-5, MITOCHONDRIAL-RELATED"/>
    <property type="match status" value="1"/>
</dbReference>
<dbReference type="PROSITE" id="PS50305">
    <property type="entry name" value="SIRTUIN"/>
    <property type="match status" value="1"/>
</dbReference>
<dbReference type="InterPro" id="IPR050134">
    <property type="entry name" value="NAD-dep_sirtuin_deacylases"/>
</dbReference>
<dbReference type="GO" id="GO:0046872">
    <property type="term" value="F:metal ion binding"/>
    <property type="evidence" value="ECO:0007669"/>
    <property type="project" value="UniProtKB-KW"/>
</dbReference>
<dbReference type="InterPro" id="IPR026591">
    <property type="entry name" value="Sirtuin_cat_small_dom_sf"/>
</dbReference>
<keyword evidence="6" id="KW-1185">Reference proteome</keyword>
<proteinExistence type="predicted"/>
<comment type="caution">
    <text evidence="5">The sequence shown here is derived from an EMBL/GenBank/DDBJ whole genome shotgun (WGS) entry which is preliminary data.</text>
</comment>
<dbReference type="InterPro" id="IPR026590">
    <property type="entry name" value="Ssirtuin_cat_dom"/>
</dbReference>
<accession>A0ABD5Z456</accession>
<dbReference type="AlphaFoldDB" id="A0ABD5Z456"/>
<protein>
    <submittedName>
        <fullName evidence="5">NAD-dependent protein deacylase</fullName>
        <ecNumber evidence="5">2.3.1.286</ecNumber>
    </submittedName>
</protein>
<sequence length="253" mass="27414">MDEDEAETDVAAIADALRDADTAVAFTGAGVSTASGIPSFRGDDGVWETEFDPQSFHVSRFRSDPAGFWADRLELHERMFPDDVAPNAAHDALASLEAEGHLDAVITQNTDGLHQRAGSEDVVELHGANHRVECQECKQKEDAEPARERARDGELPPTCRACGGPLKPDVVLFGEQLPTMAMHRARELADDADAFLVAGSSLTVEPAASLPRRAARDGHLSIVNFDETESDRYADVVVRGDVTEVLPEVEERV</sequence>
<keyword evidence="5" id="KW-0012">Acyltransferase</keyword>
<dbReference type="EMBL" id="JBHTAR010000011">
    <property type="protein sequence ID" value="MFC7199939.1"/>
    <property type="molecule type" value="Genomic_DNA"/>
</dbReference>